<dbReference type="Proteomes" id="UP000756132">
    <property type="component" value="Chromosome 1"/>
</dbReference>
<gene>
    <name evidence="3" type="ORF">CLAFUR5_02048</name>
</gene>
<reference evidence="3" key="2">
    <citation type="journal article" date="2022" name="Microb. Genom.">
        <title>A chromosome-scale genome assembly of the tomato pathogen Cladosporium fulvum reveals a compartmentalized genome architecture and the presence of a dispensable chromosome.</title>
        <authorList>
            <person name="Zaccaron A.Z."/>
            <person name="Chen L.H."/>
            <person name="Samaras A."/>
            <person name="Stergiopoulos I."/>
        </authorList>
    </citation>
    <scope>NUCLEOTIDE SEQUENCE</scope>
    <source>
        <strain evidence="3">Race5_Kim</strain>
    </source>
</reference>
<keyword evidence="4" id="KW-1185">Reference proteome</keyword>
<feature type="compositionally biased region" description="Polar residues" evidence="2">
    <location>
        <begin position="326"/>
        <end position="345"/>
    </location>
</feature>
<keyword evidence="1" id="KW-0175">Coiled coil</keyword>
<evidence type="ECO:0000313" key="3">
    <source>
        <dbReference type="EMBL" id="UJO12396.1"/>
    </source>
</evidence>
<dbReference type="AlphaFoldDB" id="A0A9Q8L7L8"/>
<feature type="compositionally biased region" description="Low complexity" evidence="2">
    <location>
        <begin position="573"/>
        <end position="585"/>
    </location>
</feature>
<proteinExistence type="predicted"/>
<dbReference type="OrthoDB" id="3969049at2759"/>
<accession>A0A9Q8L7L8</accession>
<protein>
    <submittedName>
        <fullName evidence="3">Uncharacterized protein</fullName>
    </submittedName>
</protein>
<dbReference type="EMBL" id="CP090163">
    <property type="protein sequence ID" value="UJO12396.1"/>
    <property type="molecule type" value="Genomic_DNA"/>
</dbReference>
<evidence type="ECO:0000256" key="1">
    <source>
        <dbReference type="SAM" id="Coils"/>
    </source>
</evidence>
<dbReference type="KEGG" id="ffu:CLAFUR5_02048"/>
<reference evidence="3" key="1">
    <citation type="submission" date="2021-12" db="EMBL/GenBank/DDBJ databases">
        <authorList>
            <person name="Zaccaron A."/>
            <person name="Stergiopoulos I."/>
        </authorList>
    </citation>
    <scope>NUCLEOTIDE SEQUENCE</scope>
    <source>
        <strain evidence="3">Race5_Kim</strain>
    </source>
</reference>
<feature type="coiled-coil region" evidence="1">
    <location>
        <begin position="231"/>
        <end position="258"/>
    </location>
</feature>
<feature type="compositionally biased region" description="Basic and acidic residues" evidence="2">
    <location>
        <begin position="415"/>
        <end position="429"/>
    </location>
</feature>
<sequence length="632" mass="71676">MARVYKVASHWQVSHPSKSPRLCRWLSHLFNKPFWQKLNRFDNTFRRVLQPRPAVQCQISQDQHTVPRRLPLRRGQARNRVEHVLCSKAAIRAIAAAVHAQGLSTQQQIINEGLNARCDLLVEELGLRIKSVDAKQQADQIAGRYNVHSLAQLEEAVNDAGRALNDLEGRKAEVESLIVKANDLSANYAMEVIRISTEHLEKHGLVDHLQTVADIDKIDQLLFEPDQDAARESARNERLRAQQELEFFVEQLQSHRQDYSLALLHHLQGTDPKIPGWLFTWSREDFDLNHLLRGMVITSNIRKAEKTYQRTLERARDLRLSPLPDQENTFPDLTDDGASNMSRNAAGNDGTHPKVKVFCEGLPSSPPQPLSEGQIDRQPSSSPQIRPEPQPWEKIRQKVFEDQQDEGQTQENSQSDDRSEHAQDEHEAVKTAVRTGREMAQQHLQLAHERLRTHHTGHRQALQAHFDGIDSGLPGWQKTWTRNQFDVNHLRHSMTLSKEVREAEEVYLRTLDQARLWRLSPLPDQDIMFPDLTDDGASGVSIGAAGNPKGSNPIVEEWRDNMPSTPPKPLAGDQSDPRPSSSPQIPADPSPWESMSATASPVPKTRRQDEWECATQIDLAELGRHLPPESAQ</sequence>
<feature type="compositionally biased region" description="Basic and acidic residues" evidence="2">
    <location>
        <begin position="391"/>
        <end position="401"/>
    </location>
</feature>
<feature type="region of interest" description="Disordered" evidence="2">
    <location>
        <begin position="539"/>
        <end position="610"/>
    </location>
</feature>
<dbReference type="GeneID" id="71981926"/>
<evidence type="ECO:0000313" key="4">
    <source>
        <dbReference type="Proteomes" id="UP000756132"/>
    </source>
</evidence>
<name>A0A9Q8L7L8_PASFU</name>
<feature type="region of interest" description="Disordered" evidence="2">
    <location>
        <begin position="315"/>
        <end position="429"/>
    </location>
</feature>
<dbReference type="RefSeq" id="XP_047756762.1">
    <property type="nucleotide sequence ID" value="XM_047901196.1"/>
</dbReference>
<evidence type="ECO:0000256" key="2">
    <source>
        <dbReference type="SAM" id="MobiDB-lite"/>
    </source>
</evidence>
<organism evidence="3 4">
    <name type="scientific">Passalora fulva</name>
    <name type="common">Tomato leaf mold</name>
    <name type="synonym">Cladosporium fulvum</name>
    <dbReference type="NCBI Taxonomy" id="5499"/>
    <lineage>
        <taxon>Eukaryota</taxon>
        <taxon>Fungi</taxon>
        <taxon>Dikarya</taxon>
        <taxon>Ascomycota</taxon>
        <taxon>Pezizomycotina</taxon>
        <taxon>Dothideomycetes</taxon>
        <taxon>Dothideomycetidae</taxon>
        <taxon>Mycosphaerellales</taxon>
        <taxon>Mycosphaerellaceae</taxon>
        <taxon>Fulvia</taxon>
    </lineage>
</organism>
<feature type="coiled-coil region" evidence="1">
    <location>
        <begin position="150"/>
        <end position="184"/>
    </location>
</feature>